<evidence type="ECO:0000256" key="1">
    <source>
        <dbReference type="SAM" id="Phobius"/>
    </source>
</evidence>
<gene>
    <name evidence="2" type="ORF">OS493_021941</name>
</gene>
<feature type="transmembrane region" description="Helical" evidence="1">
    <location>
        <begin position="37"/>
        <end position="56"/>
    </location>
</feature>
<dbReference type="Proteomes" id="UP001163046">
    <property type="component" value="Unassembled WGS sequence"/>
</dbReference>
<keyword evidence="1" id="KW-1133">Transmembrane helix</keyword>
<evidence type="ECO:0000313" key="2">
    <source>
        <dbReference type="EMBL" id="KAJ7378639.1"/>
    </source>
</evidence>
<dbReference type="EMBL" id="MU826364">
    <property type="protein sequence ID" value="KAJ7378639.1"/>
    <property type="molecule type" value="Genomic_DNA"/>
</dbReference>
<evidence type="ECO:0000313" key="3">
    <source>
        <dbReference type="Proteomes" id="UP001163046"/>
    </source>
</evidence>
<dbReference type="AlphaFoldDB" id="A0A9W9ZEE2"/>
<reference evidence="2" key="1">
    <citation type="submission" date="2023-01" db="EMBL/GenBank/DDBJ databases">
        <title>Genome assembly of the deep-sea coral Lophelia pertusa.</title>
        <authorList>
            <person name="Herrera S."/>
            <person name="Cordes E."/>
        </authorList>
    </citation>
    <scope>NUCLEOTIDE SEQUENCE</scope>
    <source>
        <strain evidence="2">USNM1676648</strain>
        <tissue evidence="2">Polyp</tissue>
    </source>
</reference>
<keyword evidence="3" id="KW-1185">Reference proteome</keyword>
<protein>
    <submittedName>
        <fullName evidence="2">Uncharacterized protein</fullName>
    </submittedName>
</protein>
<sequence length="100" mass="11171">MKLNWKFQGDGVGYLKPNNILFVGGGGGMDIFCNTNYSFTLIAIFCMHVFSAAIIASQHGKCTQIKNMKKTFSNEGLVDERNVTCVCSVIFHPERIQYVL</sequence>
<keyword evidence="1" id="KW-0812">Transmembrane</keyword>
<accession>A0A9W9ZEE2</accession>
<keyword evidence="1" id="KW-0472">Membrane</keyword>
<proteinExistence type="predicted"/>
<name>A0A9W9ZEE2_9CNID</name>
<organism evidence="2 3">
    <name type="scientific">Desmophyllum pertusum</name>
    <dbReference type="NCBI Taxonomy" id="174260"/>
    <lineage>
        <taxon>Eukaryota</taxon>
        <taxon>Metazoa</taxon>
        <taxon>Cnidaria</taxon>
        <taxon>Anthozoa</taxon>
        <taxon>Hexacorallia</taxon>
        <taxon>Scleractinia</taxon>
        <taxon>Caryophylliina</taxon>
        <taxon>Caryophylliidae</taxon>
        <taxon>Desmophyllum</taxon>
    </lineage>
</organism>
<comment type="caution">
    <text evidence="2">The sequence shown here is derived from an EMBL/GenBank/DDBJ whole genome shotgun (WGS) entry which is preliminary data.</text>
</comment>